<evidence type="ECO:0000313" key="3">
    <source>
        <dbReference type="Proteomes" id="UP001451303"/>
    </source>
</evidence>
<feature type="transmembrane region" description="Helical" evidence="1">
    <location>
        <begin position="20"/>
        <end position="37"/>
    </location>
</feature>
<feature type="transmembrane region" description="Helical" evidence="1">
    <location>
        <begin position="178"/>
        <end position="197"/>
    </location>
</feature>
<gene>
    <name evidence="2" type="ORF">QR685DRAFT_98444</name>
</gene>
<organism evidence="2 3">
    <name type="scientific">Neurospora intermedia</name>
    <dbReference type="NCBI Taxonomy" id="5142"/>
    <lineage>
        <taxon>Eukaryota</taxon>
        <taxon>Fungi</taxon>
        <taxon>Dikarya</taxon>
        <taxon>Ascomycota</taxon>
        <taxon>Pezizomycotina</taxon>
        <taxon>Sordariomycetes</taxon>
        <taxon>Sordariomycetidae</taxon>
        <taxon>Sordariales</taxon>
        <taxon>Sordariaceae</taxon>
        <taxon>Neurospora</taxon>
    </lineage>
</organism>
<evidence type="ECO:0000256" key="1">
    <source>
        <dbReference type="SAM" id="Phobius"/>
    </source>
</evidence>
<feature type="transmembrane region" description="Helical" evidence="1">
    <location>
        <begin position="249"/>
        <end position="272"/>
    </location>
</feature>
<name>A0ABR3D2H5_NEUIN</name>
<feature type="transmembrane region" description="Helical" evidence="1">
    <location>
        <begin position="58"/>
        <end position="76"/>
    </location>
</feature>
<feature type="transmembrane region" description="Helical" evidence="1">
    <location>
        <begin position="88"/>
        <end position="108"/>
    </location>
</feature>
<proteinExistence type="predicted"/>
<keyword evidence="1" id="KW-0812">Transmembrane</keyword>
<keyword evidence="3" id="KW-1185">Reference proteome</keyword>
<dbReference type="Proteomes" id="UP001451303">
    <property type="component" value="Unassembled WGS sequence"/>
</dbReference>
<comment type="caution">
    <text evidence="2">The sequence shown here is derived from an EMBL/GenBank/DDBJ whole genome shotgun (WGS) entry which is preliminary data.</text>
</comment>
<reference evidence="2 3" key="1">
    <citation type="submission" date="2023-09" db="EMBL/GenBank/DDBJ databases">
        <title>Multi-omics analysis of a traditional fermented food reveals byproduct-associated fungal strains for waste-to-food upcycling.</title>
        <authorList>
            <consortium name="Lawrence Berkeley National Laboratory"/>
            <person name="Rekdal V.M."/>
            <person name="Villalobos-Escobedo J.M."/>
            <person name="Rodriguez-Valeron N."/>
            <person name="Garcia M.O."/>
            <person name="Vasquez D.P."/>
            <person name="Damayanti I."/>
            <person name="Sorensen P.M."/>
            <person name="Baidoo E.E."/>
            <person name="De Carvalho A.C."/>
            <person name="Riley R."/>
            <person name="Lipzen A."/>
            <person name="He G."/>
            <person name="Yan M."/>
            <person name="Haridas S."/>
            <person name="Daum C."/>
            <person name="Yoshinaga Y."/>
            <person name="Ng V."/>
            <person name="Grigoriev I.V."/>
            <person name="Munk R."/>
            <person name="Nuraida L."/>
            <person name="Wijaya C.H."/>
            <person name="Morales P.-C."/>
            <person name="Keasling J.D."/>
        </authorList>
    </citation>
    <scope>NUCLEOTIDE SEQUENCE [LARGE SCALE GENOMIC DNA]</scope>
    <source>
        <strain evidence="2 3">FGSC 2613</strain>
    </source>
</reference>
<evidence type="ECO:0000313" key="2">
    <source>
        <dbReference type="EMBL" id="KAL0466497.1"/>
    </source>
</evidence>
<sequence length="275" mass="31846">MDTSNTIRPTTQTFRCKTPPQLFFACFLAFTGVRNMQRRIILRLRRTSSESITSQTNFLVFISTPMFILSPSHVGVRATSLIRRSPLTTLLATSFCTFLILSFVHSSTKKNKKKKRRRRRKPTRPHIFLCRKFPMSSPPRCPPFLPKQNPLLYLQTFFFHRLRLTNTYEPMQRPNTTWIPLLVSCICIFFTTTLPVFRAGAPPLLLHFTIDGEREHTHMDNTHTDWDLRAEWSFLPSSSSSFSSSSWRFSFFAGWTFSGHLCPLILFTLSIAGPL</sequence>
<evidence type="ECO:0008006" key="4">
    <source>
        <dbReference type="Google" id="ProtNLM"/>
    </source>
</evidence>
<keyword evidence="1" id="KW-1133">Transmembrane helix</keyword>
<protein>
    <recommendedName>
        <fullName evidence="4">Transmembrane protein</fullName>
    </recommendedName>
</protein>
<dbReference type="EMBL" id="JAVLET010000012">
    <property type="protein sequence ID" value="KAL0466497.1"/>
    <property type="molecule type" value="Genomic_DNA"/>
</dbReference>
<accession>A0ABR3D2H5</accession>
<keyword evidence="1" id="KW-0472">Membrane</keyword>